<accession>A0A0E0QJA6</accession>
<feature type="region of interest" description="Disordered" evidence="3">
    <location>
        <begin position="22"/>
        <end position="44"/>
    </location>
</feature>
<feature type="compositionally biased region" description="Polar residues" evidence="3">
    <location>
        <begin position="22"/>
        <end position="43"/>
    </location>
</feature>
<evidence type="ECO:0000313" key="5">
    <source>
        <dbReference type="Proteomes" id="UP000008022"/>
    </source>
</evidence>
<evidence type="ECO:0000256" key="1">
    <source>
        <dbReference type="ARBA" id="ARBA00022478"/>
    </source>
</evidence>
<dbReference type="GO" id="GO:0000428">
    <property type="term" value="C:DNA-directed RNA polymerase complex"/>
    <property type="evidence" value="ECO:0007669"/>
    <property type="project" value="UniProtKB-KW"/>
</dbReference>
<name>A0A0E0QJA6_ORYRU</name>
<keyword evidence="5" id="KW-1185">Reference proteome</keyword>
<dbReference type="AlphaFoldDB" id="A0A0E0QJA6"/>
<reference evidence="4" key="2">
    <citation type="submission" date="2015-06" db="UniProtKB">
        <authorList>
            <consortium name="EnsemblPlants"/>
        </authorList>
    </citation>
    <scope>IDENTIFICATION</scope>
</reference>
<reference evidence="5" key="1">
    <citation type="submission" date="2013-06" db="EMBL/GenBank/DDBJ databases">
        <authorList>
            <person name="Zhao Q."/>
        </authorList>
    </citation>
    <scope>NUCLEOTIDE SEQUENCE</scope>
    <source>
        <strain evidence="5">cv. W1943</strain>
    </source>
</reference>
<protein>
    <submittedName>
        <fullName evidence="4">Uncharacterized protein</fullName>
    </submittedName>
</protein>
<dbReference type="InterPro" id="IPR036643">
    <property type="entry name" value="RNApol_insert_sf"/>
</dbReference>
<evidence type="ECO:0000256" key="2">
    <source>
        <dbReference type="ARBA" id="ARBA00023163"/>
    </source>
</evidence>
<dbReference type="GO" id="GO:0046983">
    <property type="term" value="F:protein dimerization activity"/>
    <property type="evidence" value="ECO:0007669"/>
    <property type="project" value="InterPro"/>
</dbReference>
<dbReference type="Gene3D" id="2.170.120.12">
    <property type="entry name" value="DNA-directed RNA polymerase, insert domain"/>
    <property type="match status" value="1"/>
</dbReference>
<dbReference type="EnsemblPlants" id="ORUFI08G17300.1">
    <property type="protein sequence ID" value="ORUFI08G17300.1"/>
    <property type="gene ID" value="ORUFI08G17300"/>
</dbReference>
<keyword evidence="2" id="KW-0804">Transcription</keyword>
<dbReference type="Gene3D" id="3.30.1360.10">
    <property type="entry name" value="RNA polymerase, RBP11-like subunit"/>
    <property type="match status" value="1"/>
</dbReference>
<dbReference type="Proteomes" id="UP000008022">
    <property type="component" value="Unassembled WGS sequence"/>
</dbReference>
<dbReference type="GO" id="GO:0006351">
    <property type="term" value="P:DNA-templated transcription"/>
    <property type="evidence" value="ECO:0007669"/>
    <property type="project" value="InterPro"/>
</dbReference>
<sequence length="108" mass="12213">MGQILISQPMIYQAEIPKENTQLNMSSPAQSGNKQKTYTSFGQSKKDISKRMAIELEAYAVKGMRKVHSKWSPVATTAWYRISLRLVKKCPLNIFDIGDQGNCNFCSH</sequence>
<dbReference type="HOGENOM" id="CLU_175103_0_0_1"/>
<dbReference type="STRING" id="4529.A0A0E0QJA6"/>
<evidence type="ECO:0000256" key="3">
    <source>
        <dbReference type="SAM" id="MobiDB-lite"/>
    </source>
</evidence>
<proteinExistence type="predicted"/>
<dbReference type="Gramene" id="ORUFI08G17300.1">
    <property type="protein sequence ID" value="ORUFI08G17300.1"/>
    <property type="gene ID" value="ORUFI08G17300"/>
</dbReference>
<dbReference type="InterPro" id="IPR036603">
    <property type="entry name" value="RBP11-like"/>
</dbReference>
<dbReference type="eggNOG" id="KOG1521">
    <property type="taxonomic scope" value="Eukaryota"/>
</dbReference>
<keyword evidence="1" id="KW-0240">DNA-directed RNA polymerase</keyword>
<evidence type="ECO:0000313" key="4">
    <source>
        <dbReference type="EnsemblPlants" id="ORUFI08G17300.1"/>
    </source>
</evidence>
<organism evidence="4 5">
    <name type="scientific">Oryza rufipogon</name>
    <name type="common">Brownbeard rice</name>
    <name type="synonym">Asian wild rice</name>
    <dbReference type="NCBI Taxonomy" id="4529"/>
    <lineage>
        <taxon>Eukaryota</taxon>
        <taxon>Viridiplantae</taxon>
        <taxon>Streptophyta</taxon>
        <taxon>Embryophyta</taxon>
        <taxon>Tracheophyta</taxon>
        <taxon>Spermatophyta</taxon>
        <taxon>Magnoliopsida</taxon>
        <taxon>Liliopsida</taxon>
        <taxon>Poales</taxon>
        <taxon>Poaceae</taxon>
        <taxon>BOP clade</taxon>
        <taxon>Oryzoideae</taxon>
        <taxon>Oryzeae</taxon>
        <taxon>Oryzinae</taxon>
        <taxon>Oryza</taxon>
    </lineage>
</organism>